<sequence length="99" mass="10833">MTKSVFFFFNEMLLLEEPQASLVVAVSGLEGILRQRPLRLLLPLVVGQAGCLPESKLPTFPGAFSALPSPVPTPGPGLTWWCWAPHRLSQGPVWLVLLI</sequence>
<dbReference type="Proteomes" id="UP001176941">
    <property type="component" value="Chromosome 33"/>
</dbReference>
<organism evidence="1 2">
    <name type="scientific">Rangifer tarandus platyrhynchus</name>
    <name type="common">Svalbard reindeer</name>
    <dbReference type="NCBI Taxonomy" id="3082113"/>
    <lineage>
        <taxon>Eukaryota</taxon>
        <taxon>Metazoa</taxon>
        <taxon>Chordata</taxon>
        <taxon>Craniata</taxon>
        <taxon>Vertebrata</taxon>
        <taxon>Euteleostomi</taxon>
        <taxon>Mammalia</taxon>
        <taxon>Eutheria</taxon>
        <taxon>Laurasiatheria</taxon>
        <taxon>Artiodactyla</taxon>
        <taxon>Ruminantia</taxon>
        <taxon>Pecora</taxon>
        <taxon>Cervidae</taxon>
        <taxon>Odocoileinae</taxon>
        <taxon>Rangifer</taxon>
    </lineage>
</organism>
<evidence type="ECO:0000313" key="2">
    <source>
        <dbReference type="Proteomes" id="UP001176941"/>
    </source>
</evidence>
<proteinExistence type="predicted"/>
<reference evidence="1" key="1">
    <citation type="submission" date="2023-04" db="EMBL/GenBank/DDBJ databases">
        <authorList>
            <consortium name="ELIXIR-Norway"/>
        </authorList>
    </citation>
    <scope>NUCLEOTIDE SEQUENCE [LARGE SCALE GENOMIC DNA]</scope>
</reference>
<name>A0ABN8ZHD7_RANTA</name>
<evidence type="ECO:0000313" key="1">
    <source>
        <dbReference type="EMBL" id="CAI9173332.1"/>
    </source>
</evidence>
<gene>
    <name evidence="1" type="ORF">MRATA1EN1_LOCUS22294</name>
</gene>
<protein>
    <submittedName>
        <fullName evidence="1">Uncharacterized protein</fullName>
    </submittedName>
</protein>
<keyword evidence="2" id="KW-1185">Reference proteome</keyword>
<accession>A0ABN8ZHD7</accession>
<dbReference type="EMBL" id="OX459969">
    <property type="protein sequence ID" value="CAI9173332.1"/>
    <property type="molecule type" value="Genomic_DNA"/>
</dbReference>